<accession>A0A8E5HNQ2</accession>
<dbReference type="KEGG" id="uvi:66063893"/>
<evidence type="ECO:0000313" key="1">
    <source>
        <dbReference type="EMBL" id="QUC18874.1"/>
    </source>
</evidence>
<organism evidence="1 2">
    <name type="scientific">Ustilaginoidea virens</name>
    <name type="common">Rice false smut fungus</name>
    <name type="synonym">Villosiclava virens</name>
    <dbReference type="NCBI Taxonomy" id="1159556"/>
    <lineage>
        <taxon>Eukaryota</taxon>
        <taxon>Fungi</taxon>
        <taxon>Dikarya</taxon>
        <taxon>Ascomycota</taxon>
        <taxon>Pezizomycotina</taxon>
        <taxon>Sordariomycetes</taxon>
        <taxon>Hypocreomycetidae</taxon>
        <taxon>Hypocreales</taxon>
        <taxon>Clavicipitaceae</taxon>
        <taxon>Ustilaginoidea</taxon>
    </lineage>
</organism>
<protein>
    <submittedName>
        <fullName evidence="1">Uncharacterized protein</fullName>
    </submittedName>
</protein>
<reference evidence="1" key="1">
    <citation type="submission" date="2020-03" db="EMBL/GenBank/DDBJ databases">
        <title>A mixture of massive structural variations and highly conserved coding sequences in Ustilaginoidea virens genome.</title>
        <authorList>
            <person name="Zhang K."/>
            <person name="Zhao Z."/>
            <person name="Zhang Z."/>
            <person name="Li Y."/>
            <person name="Hsiang T."/>
            <person name="Sun W."/>
        </authorList>
    </citation>
    <scope>NUCLEOTIDE SEQUENCE</scope>
    <source>
        <strain evidence="1">UV-8b</strain>
    </source>
</reference>
<sequence>MQFSPFGTDKNCKCLECNAHPAHLTDWQSTCIINQTSGKVVLGARRDRLGGQSLQASGIWERESYTTTFTTILLQINERITQYSRARKKPPVTDSSDTLLSETGVALSPCGLCWPSTRANTKLTMRKSEDPSWSPMHVCSSEPRMTAKMPEMDLLYHSLGQIWAGEPVMLAVLGCYPSQLSTR</sequence>
<dbReference type="EMBL" id="CP072754">
    <property type="protein sequence ID" value="QUC18874.1"/>
    <property type="molecule type" value="Genomic_DNA"/>
</dbReference>
<name>A0A8E5HNQ2_USTVR</name>
<dbReference type="AlphaFoldDB" id="A0A8E5HNQ2"/>
<proteinExistence type="predicted"/>
<dbReference type="RefSeq" id="XP_042996547.1">
    <property type="nucleotide sequence ID" value="XM_043140613.1"/>
</dbReference>
<keyword evidence="2" id="KW-1185">Reference proteome</keyword>
<gene>
    <name evidence="1" type="ORF">UV8b_03115</name>
</gene>
<dbReference type="Proteomes" id="UP000027002">
    <property type="component" value="Chromosome 2"/>
</dbReference>
<dbReference type="GeneID" id="66063893"/>
<evidence type="ECO:0000313" key="2">
    <source>
        <dbReference type="Proteomes" id="UP000027002"/>
    </source>
</evidence>